<evidence type="ECO:0000313" key="3">
    <source>
        <dbReference type="Proteomes" id="UP000229681"/>
    </source>
</evidence>
<evidence type="ECO:0000313" key="2">
    <source>
        <dbReference type="EMBL" id="PJF35286.1"/>
    </source>
</evidence>
<name>A0A2M8PCL1_9CHLR</name>
<dbReference type="AlphaFoldDB" id="A0A2M8PCL1"/>
<comment type="caution">
    <text evidence="2">The sequence shown here is derived from an EMBL/GenBank/DDBJ whole genome shotgun (WGS) entry which is preliminary data.</text>
</comment>
<dbReference type="InterPro" id="IPR029479">
    <property type="entry name" value="Nitroreductase"/>
</dbReference>
<dbReference type="GO" id="GO:0016491">
    <property type="term" value="F:oxidoreductase activity"/>
    <property type="evidence" value="ECO:0007669"/>
    <property type="project" value="InterPro"/>
</dbReference>
<dbReference type="EMBL" id="PGTM01000178">
    <property type="protein sequence ID" value="PJF35286.1"/>
    <property type="molecule type" value="Genomic_DNA"/>
</dbReference>
<dbReference type="InterPro" id="IPR050627">
    <property type="entry name" value="Nitroreductase/BluB"/>
</dbReference>
<dbReference type="SUPFAM" id="SSF55469">
    <property type="entry name" value="FMN-dependent nitroreductase-like"/>
    <property type="match status" value="1"/>
</dbReference>
<sequence>MSQAIYSIIRGRRSIRRYTEQPVPPELVQRLLEAAIWAPSAHNRQPWRFAILGLPETRQKLAAAMGERLRADLTADGAAPELIERDVSRSYSRISGAPLAILVCLSMADMDRYPDARRNEAEYIMAVQSVAMAVQNLLLAAHAEGLGACWLCAPLFCSELVRLTLDLPSDWQPQALITLGYPAVTRQSSRCALESRVLWR</sequence>
<dbReference type="PANTHER" id="PTHR23026">
    <property type="entry name" value="NADPH NITROREDUCTASE"/>
    <property type="match status" value="1"/>
</dbReference>
<evidence type="ECO:0000259" key="1">
    <source>
        <dbReference type="Pfam" id="PF00881"/>
    </source>
</evidence>
<dbReference type="InterPro" id="IPR000415">
    <property type="entry name" value="Nitroreductase-like"/>
</dbReference>
<dbReference type="Proteomes" id="UP000229681">
    <property type="component" value="Unassembled WGS sequence"/>
</dbReference>
<dbReference type="Pfam" id="PF00881">
    <property type="entry name" value="Nitroreductase"/>
    <property type="match status" value="1"/>
</dbReference>
<feature type="domain" description="Nitroreductase" evidence="1">
    <location>
        <begin position="9"/>
        <end position="181"/>
    </location>
</feature>
<dbReference type="PANTHER" id="PTHR23026:SF123">
    <property type="entry name" value="NAD(P)H NITROREDUCTASE RV3131-RELATED"/>
    <property type="match status" value="1"/>
</dbReference>
<gene>
    <name evidence="2" type="ORF">CUN49_11325</name>
</gene>
<organism evidence="2 3">
    <name type="scientific">Candidatus Thermofonsia Clade 1 bacterium</name>
    <dbReference type="NCBI Taxonomy" id="2364210"/>
    <lineage>
        <taxon>Bacteria</taxon>
        <taxon>Bacillati</taxon>
        <taxon>Chloroflexota</taxon>
        <taxon>Candidatus Thermofontia</taxon>
        <taxon>Candidatus Thermofonsia Clade 1</taxon>
    </lineage>
</organism>
<dbReference type="Gene3D" id="3.40.109.10">
    <property type="entry name" value="NADH Oxidase"/>
    <property type="match status" value="1"/>
</dbReference>
<proteinExistence type="predicted"/>
<protein>
    <submittedName>
        <fullName evidence="2">Nitroreductase</fullName>
    </submittedName>
</protein>
<accession>A0A2M8PCL1</accession>
<reference evidence="2 3" key="1">
    <citation type="submission" date="2017-11" db="EMBL/GenBank/DDBJ databases">
        <title>Evolution of Phototrophy in the Chloroflexi Phylum Driven by Horizontal Gene Transfer.</title>
        <authorList>
            <person name="Ward L.M."/>
            <person name="Hemp J."/>
            <person name="Shih P.M."/>
            <person name="Mcglynn S.E."/>
            <person name="Fischer W."/>
        </authorList>
    </citation>
    <scope>NUCLEOTIDE SEQUENCE [LARGE SCALE GENOMIC DNA]</scope>
    <source>
        <strain evidence="2">JP3_13</strain>
    </source>
</reference>